<evidence type="ECO:0000313" key="2">
    <source>
        <dbReference type="EMBL" id="KAA6365792.1"/>
    </source>
</evidence>
<name>A0A5J4U750_9EUKA</name>
<comment type="caution">
    <text evidence="2">The sequence shown here is derived from an EMBL/GenBank/DDBJ whole genome shotgun (WGS) entry which is preliminary data.</text>
</comment>
<gene>
    <name evidence="2" type="ORF">EZS28_038681</name>
</gene>
<organism evidence="2 3">
    <name type="scientific">Streblomastix strix</name>
    <dbReference type="NCBI Taxonomy" id="222440"/>
    <lineage>
        <taxon>Eukaryota</taxon>
        <taxon>Metamonada</taxon>
        <taxon>Preaxostyla</taxon>
        <taxon>Oxymonadida</taxon>
        <taxon>Streblomastigidae</taxon>
        <taxon>Streblomastix</taxon>
    </lineage>
</organism>
<evidence type="ECO:0000256" key="1">
    <source>
        <dbReference type="SAM" id="MobiDB-lite"/>
    </source>
</evidence>
<feature type="region of interest" description="Disordered" evidence="1">
    <location>
        <begin position="1"/>
        <end position="40"/>
    </location>
</feature>
<dbReference type="EMBL" id="SNRW01020073">
    <property type="protein sequence ID" value="KAA6365792.1"/>
    <property type="molecule type" value="Genomic_DNA"/>
</dbReference>
<feature type="compositionally biased region" description="Basic and acidic residues" evidence="1">
    <location>
        <begin position="28"/>
        <end position="40"/>
    </location>
</feature>
<proteinExistence type="predicted"/>
<sequence length="73" mass="8278">MIIHQRNPPSNEGSNEESNKESNASQLDPKEPDSHIDEGGHAYNTFYIVDDGTCRVSVFNVYFETKGYVTIRK</sequence>
<dbReference type="Proteomes" id="UP000324800">
    <property type="component" value="Unassembled WGS sequence"/>
</dbReference>
<reference evidence="2 3" key="1">
    <citation type="submission" date="2019-03" db="EMBL/GenBank/DDBJ databases">
        <title>Single cell metagenomics reveals metabolic interactions within the superorganism composed of flagellate Streblomastix strix and complex community of Bacteroidetes bacteria on its surface.</title>
        <authorList>
            <person name="Treitli S.C."/>
            <person name="Kolisko M."/>
            <person name="Husnik F."/>
            <person name="Keeling P."/>
            <person name="Hampl V."/>
        </authorList>
    </citation>
    <scope>NUCLEOTIDE SEQUENCE [LARGE SCALE GENOMIC DNA]</scope>
    <source>
        <strain evidence="2">ST1C</strain>
    </source>
</reference>
<dbReference type="AlphaFoldDB" id="A0A5J4U750"/>
<protein>
    <submittedName>
        <fullName evidence="2">Uncharacterized protein</fullName>
    </submittedName>
</protein>
<accession>A0A5J4U750</accession>
<evidence type="ECO:0000313" key="3">
    <source>
        <dbReference type="Proteomes" id="UP000324800"/>
    </source>
</evidence>